<sequence length="393" mass="42237">MRQPGADTVLVRHADVGVKSGKVQAEMERRLRDNIEAIVRDRGIDAEVERRWSRILLHADADEIDAATDAAADTFGVRSASPAAVVPPEKGPIVDALARSAEANADATGDTFAVRARRAGTADAHPFTSEDLEREGGAAVFDALDDPEVDLTDPDTTFSVECRAEEAFVFTEKRPGPGGLPLGSQAKLVALVSGGIDSPVAAWEVMKRGAPIVPVYLELGDYGGPDHEARAMETVRRLADYAPNFDMRVRKVPAGDVMDLLAEEVGPARMLVYRRFMYRVAEHVAREVDATGIVTGEAIGQKSSQTARNLGATSQAADLPIHRPLLTMDKSAITERARDIGTFRDSTIPAGCNRIAPDYPETNATLEIVENAEPDDLFERAAEAAENATVVDV</sequence>
<dbReference type="Pfam" id="PF02568">
    <property type="entry name" value="ThiI"/>
    <property type="match status" value="1"/>
</dbReference>
<evidence type="ECO:0000313" key="11">
    <source>
        <dbReference type="Proteomes" id="UP000830434"/>
    </source>
</evidence>
<keyword evidence="6 8" id="KW-0694">RNA-binding</keyword>
<evidence type="ECO:0000256" key="5">
    <source>
        <dbReference type="ARBA" id="ARBA00022840"/>
    </source>
</evidence>
<dbReference type="Gene3D" id="3.30.2130.30">
    <property type="match status" value="1"/>
</dbReference>
<dbReference type="InterPro" id="IPR050102">
    <property type="entry name" value="tRNA_sulfurtransferase_ThiI"/>
</dbReference>
<dbReference type="PANTHER" id="PTHR43209">
    <property type="entry name" value="TRNA SULFURTRANSFERASE"/>
    <property type="match status" value="1"/>
</dbReference>
<dbReference type="Pfam" id="PF02926">
    <property type="entry name" value="THUMP"/>
    <property type="match status" value="1"/>
</dbReference>
<comment type="caution">
    <text evidence="8">Lacks conserved residue(s) required for the propagation of feature annotation.</text>
</comment>
<dbReference type="InterPro" id="IPR054173">
    <property type="entry name" value="ThiI_fer"/>
</dbReference>
<dbReference type="InterPro" id="IPR014729">
    <property type="entry name" value="Rossmann-like_a/b/a_fold"/>
</dbReference>
<comment type="catalytic activity">
    <reaction evidence="8">
        <text>[ThiI sulfur-carrier protein]-S-sulfanyl-L-cysteine + a uridine in tRNA + 2 reduced [2Fe-2S]-[ferredoxin] + ATP + H(+) = [ThiI sulfur-carrier protein]-L-cysteine + a 4-thiouridine in tRNA + 2 oxidized [2Fe-2S]-[ferredoxin] + AMP + diphosphate</text>
        <dbReference type="Rhea" id="RHEA:24176"/>
        <dbReference type="Rhea" id="RHEA-COMP:10000"/>
        <dbReference type="Rhea" id="RHEA-COMP:10001"/>
        <dbReference type="Rhea" id="RHEA-COMP:13337"/>
        <dbReference type="Rhea" id="RHEA-COMP:13338"/>
        <dbReference type="Rhea" id="RHEA-COMP:13339"/>
        <dbReference type="Rhea" id="RHEA-COMP:13340"/>
        <dbReference type="ChEBI" id="CHEBI:15378"/>
        <dbReference type="ChEBI" id="CHEBI:29950"/>
        <dbReference type="ChEBI" id="CHEBI:30616"/>
        <dbReference type="ChEBI" id="CHEBI:33019"/>
        <dbReference type="ChEBI" id="CHEBI:33737"/>
        <dbReference type="ChEBI" id="CHEBI:33738"/>
        <dbReference type="ChEBI" id="CHEBI:61963"/>
        <dbReference type="ChEBI" id="CHEBI:65315"/>
        <dbReference type="ChEBI" id="CHEBI:136798"/>
        <dbReference type="ChEBI" id="CHEBI:456215"/>
        <dbReference type="EC" id="2.8.1.4"/>
    </reaction>
</comment>
<dbReference type="CDD" id="cd11716">
    <property type="entry name" value="THUMP_ThiI"/>
    <property type="match status" value="1"/>
</dbReference>
<dbReference type="Pfam" id="PF22025">
    <property type="entry name" value="ThiI_fer"/>
    <property type="match status" value="1"/>
</dbReference>
<keyword evidence="11" id="KW-1185">Reference proteome</keyword>
<keyword evidence="5 8" id="KW-0067">ATP-binding</keyword>
<dbReference type="SUPFAM" id="SSF52402">
    <property type="entry name" value="Adenine nucleotide alpha hydrolases-like"/>
    <property type="match status" value="1"/>
</dbReference>
<dbReference type="InterPro" id="IPR049962">
    <property type="entry name" value="THUMP_ThiI"/>
</dbReference>
<name>A0A8U0IHM8_9EURY</name>
<keyword evidence="3 8" id="KW-0808">Transferase</keyword>
<keyword evidence="7 8" id="KW-0784">Thiamine biosynthesis</keyword>
<dbReference type="GO" id="GO:0000049">
    <property type="term" value="F:tRNA binding"/>
    <property type="evidence" value="ECO:0007669"/>
    <property type="project" value="UniProtKB-UniRule"/>
</dbReference>
<feature type="domain" description="THUMP" evidence="9">
    <location>
        <begin position="65"/>
        <end position="173"/>
    </location>
</feature>
<feature type="binding site" evidence="8">
    <location>
        <position position="296"/>
    </location>
    <ligand>
        <name>ATP</name>
        <dbReference type="ChEBI" id="CHEBI:30616"/>
    </ligand>
</feature>
<dbReference type="AlphaFoldDB" id="A0A8U0IHM8"/>
<evidence type="ECO:0000256" key="3">
    <source>
        <dbReference type="ARBA" id="ARBA00022679"/>
    </source>
</evidence>
<keyword evidence="4 8" id="KW-0547">Nucleotide-binding</keyword>
<dbReference type="GO" id="GO:0005829">
    <property type="term" value="C:cytosol"/>
    <property type="evidence" value="ECO:0007669"/>
    <property type="project" value="TreeGrafter"/>
</dbReference>
<dbReference type="KEGG" id="haxz:M0R88_17740"/>
<evidence type="ECO:0000313" key="10">
    <source>
        <dbReference type="EMBL" id="UPW00338.1"/>
    </source>
</evidence>
<feature type="binding site" evidence="8">
    <location>
        <position position="274"/>
    </location>
    <ligand>
        <name>ATP</name>
        <dbReference type="ChEBI" id="CHEBI:30616"/>
    </ligand>
</feature>
<dbReference type="GO" id="GO:0002937">
    <property type="term" value="P:tRNA 4-thiouridine biosynthesis"/>
    <property type="evidence" value="ECO:0007669"/>
    <property type="project" value="TreeGrafter"/>
</dbReference>
<evidence type="ECO:0000256" key="4">
    <source>
        <dbReference type="ARBA" id="ARBA00022741"/>
    </source>
</evidence>
<evidence type="ECO:0000256" key="8">
    <source>
        <dbReference type="HAMAP-Rule" id="MF_00021"/>
    </source>
</evidence>
<accession>A0A8U0IHM8</accession>
<feature type="binding site" evidence="8">
    <location>
        <position position="305"/>
    </location>
    <ligand>
        <name>ATP</name>
        <dbReference type="ChEBI" id="CHEBI:30616"/>
    </ligand>
</feature>
<dbReference type="GO" id="GO:0009229">
    <property type="term" value="P:thiamine diphosphate biosynthetic process"/>
    <property type="evidence" value="ECO:0007669"/>
    <property type="project" value="UniProtKB-UniRule"/>
</dbReference>
<dbReference type="Gene3D" id="3.40.50.620">
    <property type="entry name" value="HUPs"/>
    <property type="match status" value="1"/>
</dbReference>
<dbReference type="EMBL" id="CP096658">
    <property type="protein sequence ID" value="UPW00338.1"/>
    <property type="molecule type" value="Genomic_DNA"/>
</dbReference>
<evidence type="ECO:0000256" key="1">
    <source>
        <dbReference type="ARBA" id="ARBA00022490"/>
    </source>
</evidence>
<dbReference type="PANTHER" id="PTHR43209:SF1">
    <property type="entry name" value="TRNA SULFURTRANSFERASE"/>
    <property type="match status" value="1"/>
</dbReference>
<dbReference type="SUPFAM" id="SSF143437">
    <property type="entry name" value="THUMP domain-like"/>
    <property type="match status" value="1"/>
</dbReference>
<comment type="similarity">
    <text evidence="8">Belongs to the ThiI family.</text>
</comment>
<dbReference type="GO" id="GO:0140741">
    <property type="term" value="F:tRNA-uracil-4 sulfurtransferase activity"/>
    <property type="evidence" value="ECO:0007669"/>
    <property type="project" value="UniProtKB-EC"/>
</dbReference>
<reference evidence="10" key="1">
    <citation type="submission" date="2022-04" db="EMBL/GenBank/DDBJ databases">
        <title>Diverse halophilic archaea isolated from saline environments.</title>
        <authorList>
            <person name="Cui H.-L."/>
        </authorList>
    </citation>
    <scope>NUCLEOTIDE SEQUENCE</scope>
    <source>
        <strain evidence="10">XZYJT40</strain>
    </source>
</reference>
<dbReference type="GeneID" id="72191737"/>
<dbReference type="InterPro" id="IPR020536">
    <property type="entry name" value="ThiI_AANH"/>
</dbReference>
<gene>
    <name evidence="8" type="primary">thiI</name>
    <name evidence="10" type="ORF">M0R88_17740</name>
</gene>
<proteinExistence type="inferred from homology"/>
<keyword evidence="1 8" id="KW-0963">Cytoplasm</keyword>
<dbReference type="GO" id="GO:0009228">
    <property type="term" value="P:thiamine biosynthetic process"/>
    <property type="evidence" value="ECO:0007669"/>
    <property type="project" value="UniProtKB-KW"/>
</dbReference>
<dbReference type="GO" id="GO:0052837">
    <property type="term" value="P:thiazole biosynthetic process"/>
    <property type="evidence" value="ECO:0007669"/>
    <property type="project" value="TreeGrafter"/>
</dbReference>
<protein>
    <recommendedName>
        <fullName evidence="8">Probable tRNA sulfurtransferase</fullName>
        <ecNumber evidence="8">2.8.1.4</ecNumber>
    </recommendedName>
    <alternativeName>
        <fullName evidence="8">Sulfur carrier protein ThiS sulfurtransferase</fullName>
    </alternativeName>
    <alternativeName>
        <fullName evidence="8">Thiamine biosynthesis protein ThiI</fullName>
    </alternativeName>
    <alternativeName>
        <fullName evidence="8">tRNA 4-thiouridine synthase</fullName>
    </alternativeName>
</protein>
<dbReference type="RefSeq" id="WP_248654749.1">
    <property type="nucleotide sequence ID" value="NZ_CP096658.1"/>
</dbReference>
<evidence type="ECO:0000256" key="7">
    <source>
        <dbReference type="ARBA" id="ARBA00022977"/>
    </source>
</evidence>
<dbReference type="InterPro" id="IPR003720">
    <property type="entry name" value="tRNA_STrfase"/>
</dbReference>
<organism evidence="10 11">
    <name type="scientific">Halorussus gelatinilyticus</name>
    <dbReference type="NCBI Taxonomy" id="2937524"/>
    <lineage>
        <taxon>Archaea</taxon>
        <taxon>Methanobacteriati</taxon>
        <taxon>Methanobacteriota</taxon>
        <taxon>Stenosarchaea group</taxon>
        <taxon>Halobacteria</taxon>
        <taxon>Halobacteriales</taxon>
        <taxon>Haladaptataceae</taxon>
        <taxon>Halorussus</taxon>
    </lineage>
</organism>
<comment type="function">
    <text evidence="8">Catalyzes the ATP-dependent transfer of a sulfur to tRNA to produce 4-thiouridine in position 8 of tRNAs, which functions as a near-UV photosensor. Also catalyzes the transfer of sulfur to the sulfur carrier protein ThiS, forming ThiS-thiocarboxylate. This is a step in the synthesis of thiazole, in the thiamine biosynthesis pathway. The sulfur is donated as persulfide by IscS.</text>
</comment>
<dbReference type="GO" id="GO:0004810">
    <property type="term" value="F:CCA tRNA nucleotidyltransferase activity"/>
    <property type="evidence" value="ECO:0007669"/>
    <property type="project" value="InterPro"/>
</dbReference>
<comment type="subcellular location">
    <subcellularLocation>
        <location evidence="8">Cytoplasm</location>
    </subcellularLocation>
</comment>
<feature type="binding site" evidence="8">
    <location>
        <begin position="191"/>
        <end position="192"/>
    </location>
    <ligand>
        <name>ATP</name>
        <dbReference type="ChEBI" id="CHEBI:30616"/>
    </ligand>
</feature>
<evidence type="ECO:0000259" key="9">
    <source>
        <dbReference type="PROSITE" id="PS51165"/>
    </source>
</evidence>
<evidence type="ECO:0000256" key="2">
    <source>
        <dbReference type="ARBA" id="ARBA00022555"/>
    </source>
</evidence>
<dbReference type="PROSITE" id="PS51165">
    <property type="entry name" value="THUMP"/>
    <property type="match status" value="1"/>
</dbReference>
<evidence type="ECO:0000256" key="6">
    <source>
        <dbReference type="ARBA" id="ARBA00022884"/>
    </source>
</evidence>
<comment type="pathway">
    <text evidence="8">Cofactor biosynthesis; thiamine diphosphate biosynthesis.</text>
</comment>
<dbReference type="HAMAP" id="MF_00021">
    <property type="entry name" value="ThiI"/>
    <property type="match status" value="1"/>
</dbReference>
<keyword evidence="2 8" id="KW-0820">tRNA-binding</keyword>
<dbReference type="InterPro" id="IPR004114">
    <property type="entry name" value="THUMP_dom"/>
</dbReference>
<dbReference type="SMART" id="SM00981">
    <property type="entry name" value="THUMP"/>
    <property type="match status" value="1"/>
</dbReference>
<dbReference type="Proteomes" id="UP000830434">
    <property type="component" value="Chromosome"/>
</dbReference>
<dbReference type="GO" id="GO:0005524">
    <property type="term" value="F:ATP binding"/>
    <property type="evidence" value="ECO:0007669"/>
    <property type="project" value="UniProtKB-UniRule"/>
</dbReference>
<comment type="catalytic activity">
    <reaction evidence="8">
        <text>[ThiS sulfur-carrier protein]-C-terminal Gly-Gly-AMP + S-sulfanyl-L-cysteinyl-[cysteine desulfurase] + AH2 = [ThiS sulfur-carrier protein]-C-terminal-Gly-aminoethanethioate + L-cysteinyl-[cysteine desulfurase] + A + AMP + 2 H(+)</text>
        <dbReference type="Rhea" id="RHEA:43340"/>
        <dbReference type="Rhea" id="RHEA-COMP:12157"/>
        <dbReference type="Rhea" id="RHEA-COMP:12158"/>
        <dbReference type="Rhea" id="RHEA-COMP:12910"/>
        <dbReference type="Rhea" id="RHEA-COMP:19908"/>
        <dbReference type="ChEBI" id="CHEBI:13193"/>
        <dbReference type="ChEBI" id="CHEBI:15378"/>
        <dbReference type="ChEBI" id="CHEBI:17499"/>
        <dbReference type="ChEBI" id="CHEBI:29950"/>
        <dbReference type="ChEBI" id="CHEBI:61963"/>
        <dbReference type="ChEBI" id="CHEBI:90618"/>
        <dbReference type="ChEBI" id="CHEBI:232372"/>
        <dbReference type="ChEBI" id="CHEBI:456215"/>
    </reaction>
</comment>
<dbReference type="EC" id="2.8.1.4" evidence="8"/>